<protein>
    <recommendedName>
        <fullName evidence="4">Integral membrane protein</fullName>
    </recommendedName>
</protein>
<dbReference type="EMBL" id="JARAWJ010000044">
    <property type="protein sequence ID" value="MDX3042966.1"/>
    <property type="molecule type" value="Genomic_DNA"/>
</dbReference>
<reference evidence="2 3" key="1">
    <citation type="journal article" date="2023" name="Microb. Genom.">
        <title>Mesoterricola silvestris gen. nov., sp. nov., Mesoterricola sediminis sp. nov., Geothrix oryzae sp. nov., Geothrix edaphica sp. nov., Geothrix rubra sp. nov., and Geothrix limicola sp. nov., six novel members of Acidobacteriota isolated from soils.</title>
        <authorList>
            <person name="Weisberg A.J."/>
            <person name="Pearce E."/>
            <person name="Kramer C.G."/>
            <person name="Chang J.H."/>
            <person name="Clarke C.R."/>
        </authorList>
    </citation>
    <scope>NUCLEOTIDE SEQUENCE [LARGE SCALE GENOMIC DNA]</scope>
    <source>
        <strain evidence="2 3">NE20-4-1</strain>
    </source>
</reference>
<dbReference type="RefSeq" id="WP_045559308.1">
    <property type="nucleotide sequence ID" value="NZ_JABXWF010000041.1"/>
</dbReference>
<keyword evidence="3" id="KW-1185">Reference proteome</keyword>
<comment type="caution">
    <text evidence="2">The sequence shown here is derived from an EMBL/GenBank/DDBJ whole genome shotgun (WGS) entry which is preliminary data.</text>
</comment>
<evidence type="ECO:0000313" key="2">
    <source>
        <dbReference type="EMBL" id="MDX3042966.1"/>
    </source>
</evidence>
<feature type="transmembrane region" description="Helical" evidence="1">
    <location>
        <begin position="12"/>
        <end position="28"/>
    </location>
</feature>
<organism evidence="2 3">
    <name type="scientific">Streptomyces caniscabiei</name>
    <dbReference type="NCBI Taxonomy" id="2746961"/>
    <lineage>
        <taxon>Bacteria</taxon>
        <taxon>Bacillati</taxon>
        <taxon>Actinomycetota</taxon>
        <taxon>Actinomycetes</taxon>
        <taxon>Kitasatosporales</taxon>
        <taxon>Streptomycetaceae</taxon>
        <taxon>Streptomyces</taxon>
    </lineage>
</organism>
<proteinExistence type="predicted"/>
<name>A0ABU4N0T1_9ACTN</name>
<accession>A0ABU4N0T1</accession>
<evidence type="ECO:0008006" key="4">
    <source>
        <dbReference type="Google" id="ProtNLM"/>
    </source>
</evidence>
<evidence type="ECO:0000256" key="1">
    <source>
        <dbReference type="SAM" id="Phobius"/>
    </source>
</evidence>
<feature type="transmembrane region" description="Helical" evidence="1">
    <location>
        <begin position="35"/>
        <end position="55"/>
    </location>
</feature>
<keyword evidence="1" id="KW-0812">Transmembrane</keyword>
<evidence type="ECO:0000313" key="3">
    <source>
        <dbReference type="Proteomes" id="UP001282474"/>
    </source>
</evidence>
<keyword evidence="1" id="KW-0472">Membrane</keyword>
<sequence length="67" mass="6890">MDFAASLRRHYVTFLAVLVIGIVLIIVCDGGSGAAALYVDCALGAAGLLSVYALAPPGVPPRHPRRG</sequence>
<keyword evidence="1" id="KW-1133">Transmembrane helix</keyword>
<dbReference type="Proteomes" id="UP001282474">
    <property type="component" value="Unassembled WGS sequence"/>
</dbReference>
<gene>
    <name evidence="2" type="ORF">PV383_38185</name>
</gene>